<comment type="caution">
    <text evidence="1">The sequence shown here is derived from an EMBL/GenBank/DDBJ whole genome shotgun (WGS) entry which is preliminary data.</text>
</comment>
<dbReference type="Proteomes" id="UP000094527">
    <property type="component" value="Unassembled WGS sequence"/>
</dbReference>
<accession>A0A1D2M1K8</accession>
<dbReference type="AlphaFoldDB" id="A0A1D2M1K8"/>
<evidence type="ECO:0008006" key="3">
    <source>
        <dbReference type="Google" id="ProtNLM"/>
    </source>
</evidence>
<protein>
    <recommendedName>
        <fullName evidence="3">CUB domain-containing protein</fullName>
    </recommendedName>
</protein>
<dbReference type="EMBL" id="LJIJ01006991">
    <property type="protein sequence ID" value="ODM86848.1"/>
    <property type="molecule type" value="Genomic_DNA"/>
</dbReference>
<gene>
    <name evidence="1" type="ORF">Ocin01_19834</name>
</gene>
<proteinExistence type="predicted"/>
<keyword evidence="2" id="KW-1185">Reference proteome</keyword>
<organism evidence="1 2">
    <name type="scientific">Orchesella cincta</name>
    <name type="common">Springtail</name>
    <name type="synonym">Podura cincta</name>
    <dbReference type="NCBI Taxonomy" id="48709"/>
    <lineage>
        <taxon>Eukaryota</taxon>
        <taxon>Metazoa</taxon>
        <taxon>Ecdysozoa</taxon>
        <taxon>Arthropoda</taxon>
        <taxon>Hexapoda</taxon>
        <taxon>Collembola</taxon>
        <taxon>Entomobryomorpha</taxon>
        <taxon>Entomobryoidea</taxon>
        <taxon>Orchesellidae</taxon>
        <taxon>Orchesellinae</taxon>
        <taxon>Orchesella</taxon>
    </lineage>
</organism>
<sequence>MWIIKPGNVSEFTLSAIVSSLVIKPNHTGITATCFNRRGFTAFSSVAITQSGIVNLPPTCHSLVITFYSGSIVSSGGFRARYTGYAGAGGDLANSKYYLLNAAQTMFDIRKCYLRY</sequence>
<name>A0A1D2M1K8_ORCCI</name>
<evidence type="ECO:0000313" key="1">
    <source>
        <dbReference type="EMBL" id="ODM86848.1"/>
    </source>
</evidence>
<evidence type="ECO:0000313" key="2">
    <source>
        <dbReference type="Proteomes" id="UP000094527"/>
    </source>
</evidence>
<reference evidence="1 2" key="1">
    <citation type="journal article" date="2016" name="Genome Biol. Evol.">
        <title>Gene Family Evolution Reflects Adaptation to Soil Environmental Stressors in the Genome of the Collembolan Orchesella cincta.</title>
        <authorList>
            <person name="Faddeeva-Vakhrusheva A."/>
            <person name="Derks M.F."/>
            <person name="Anvar S.Y."/>
            <person name="Agamennone V."/>
            <person name="Suring W."/>
            <person name="Smit S."/>
            <person name="van Straalen N.M."/>
            <person name="Roelofs D."/>
        </authorList>
    </citation>
    <scope>NUCLEOTIDE SEQUENCE [LARGE SCALE GENOMIC DNA]</scope>
    <source>
        <tissue evidence="1">Mixed pool</tissue>
    </source>
</reference>